<feature type="compositionally biased region" description="Basic and acidic residues" evidence="1">
    <location>
        <begin position="407"/>
        <end position="423"/>
    </location>
</feature>
<name>A0A9P6M850_9FUNG</name>
<feature type="compositionally biased region" description="Basic and acidic residues" evidence="1">
    <location>
        <begin position="342"/>
        <end position="354"/>
    </location>
</feature>
<proteinExistence type="predicted"/>
<dbReference type="SUPFAM" id="SSF88723">
    <property type="entry name" value="PIN domain-like"/>
    <property type="match status" value="1"/>
</dbReference>
<feature type="non-terminal residue" evidence="2">
    <location>
        <position position="649"/>
    </location>
</feature>
<evidence type="ECO:0000313" key="3">
    <source>
        <dbReference type="Proteomes" id="UP000749646"/>
    </source>
</evidence>
<dbReference type="EMBL" id="JAAAHW010004533">
    <property type="protein sequence ID" value="KAF9973521.1"/>
    <property type="molecule type" value="Genomic_DNA"/>
</dbReference>
<accession>A0A9P6M850</accession>
<dbReference type="AlphaFoldDB" id="A0A9P6M850"/>
<dbReference type="Proteomes" id="UP000749646">
    <property type="component" value="Unassembled WGS sequence"/>
</dbReference>
<sequence>MSSPSSSSTAKKVKVTDSMDPYIGSDGPLTSDPPPRQDHKPHYPVARQIDKTLSKHFSKRTAVLHIDGAPSVQKACERGRRETALKRTLSKLSSDISQIIGTKKKPKSMQYKKLKQAYRPPSSAWTEIMEELRRHGWNVHVCPHQADSHIGQSFSDPSTTDDAVVVTGDSDLIAYEGVRTVVMPVGRSYELTVFTKSDLLSSLDLPSERHLLVAAITTKNDYLDGIKWVGIKRNIDIIRDMDLDMKPGTSVQTITDAISLYLKQIKDIGHTTISDYQDAITVFAKCYEDGSNNAGSAIESYVEVSKLLKILEDHRVECRRLTSQKRIMTDLPSTQPTITEVGEPRNRWGRRGYQDKLRREKLESWKRASFKSPNFDKPPRYTAHVVEDITKACPVDKGIIKTLSVSEPRRQKPKESQGQKEPENVQQGEPQEPKDPGIDPENHPKEDLKKESKKKGPKKETKKKEVKKKENKKETAKPTTGPAKGECKALKDLFAEAFKRVTLTLGCLTGALRRATSLNQNEALQVAEQINKAVHILSTARILVFKGIEIFVYRHASKDQAANVADLDMDPSKSSTAMEIDDSSCGSGSGMDPLDLLLDKKHGRTLLRNLGALVMSGTTGNRTSTDPLAQQARALAKSIYDDLKLAMPN</sequence>
<feature type="compositionally biased region" description="Basic and acidic residues" evidence="1">
    <location>
        <begin position="458"/>
        <end position="476"/>
    </location>
</feature>
<keyword evidence="3" id="KW-1185">Reference proteome</keyword>
<comment type="caution">
    <text evidence="2">The sequence shown here is derived from an EMBL/GenBank/DDBJ whole genome shotgun (WGS) entry which is preliminary data.</text>
</comment>
<feature type="compositionally biased region" description="Basic and acidic residues" evidence="1">
    <location>
        <begin position="431"/>
        <end position="450"/>
    </location>
</feature>
<reference evidence="2" key="1">
    <citation type="journal article" date="2020" name="Fungal Divers.">
        <title>Resolving the Mortierellaceae phylogeny through synthesis of multi-gene phylogenetics and phylogenomics.</title>
        <authorList>
            <person name="Vandepol N."/>
            <person name="Liber J."/>
            <person name="Desiro A."/>
            <person name="Na H."/>
            <person name="Kennedy M."/>
            <person name="Barry K."/>
            <person name="Grigoriev I.V."/>
            <person name="Miller A.N."/>
            <person name="O'Donnell K."/>
            <person name="Stajich J.E."/>
            <person name="Bonito G."/>
        </authorList>
    </citation>
    <scope>NUCLEOTIDE SEQUENCE</scope>
    <source>
        <strain evidence="2">MES-2147</strain>
    </source>
</reference>
<feature type="region of interest" description="Disordered" evidence="1">
    <location>
        <begin position="401"/>
        <end position="485"/>
    </location>
</feature>
<protein>
    <submittedName>
        <fullName evidence="2">Uncharacterized protein</fullName>
    </submittedName>
</protein>
<feature type="region of interest" description="Disordered" evidence="1">
    <location>
        <begin position="335"/>
        <end position="354"/>
    </location>
</feature>
<organism evidence="2 3">
    <name type="scientific">Modicella reniformis</name>
    <dbReference type="NCBI Taxonomy" id="1440133"/>
    <lineage>
        <taxon>Eukaryota</taxon>
        <taxon>Fungi</taxon>
        <taxon>Fungi incertae sedis</taxon>
        <taxon>Mucoromycota</taxon>
        <taxon>Mortierellomycotina</taxon>
        <taxon>Mortierellomycetes</taxon>
        <taxon>Mortierellales</taxon>
        <taxon>Mortierellaceae</taxon>
        <taxon>Modicella</taxon>
    </lineage>
</organism>
<evidence type="ECO:0000313" key="2">
    <source>
        <dbReference type="EMBL" id="KAF9973521.1"/>
    </source>
</evidence>
<feature type="region of interest" description="Disordered" evidence="1">
    <location>
        <begin position="1"/>
        <end position="42"/>
    </location>
</feature>
<dbReference type="Gene3D" id="3.40.50.1010">
    <property type="entry name" value="5'-nuclease"/>
    <property type="match status" value="1"/>
</dbReference>
<gene>
    <name evidence="2" type="ORF">BGZ65_009213</name>
</gene>
<evidence type="ECO:0000256" key="1">
    <source>
        <dbReference type="SAM" id="MobiDB-lite"/>
    </source>
</evidence>
<dbReference type="InterPro" id="IPR029060">
    <property type="entry name" value="PIN-like_dom_sf"/>
</dbReference>
<dbReference type="OrthoDB" id="2426684at2759"/>